<dbReference type="InterPro" id="IPR052048">
    <property type="entry name" value="ST_Response_Regulator"/>
</dbReference>
<dbReference type="SMART" id="SM00448">
    <property type="entry name" value="REC"/>
    <property type="match status" value="1"/>
</dbReference>
<keyword evidence="1" id="KW-0597">Phosphoprotein</keyword>
<protein>
    <submittedName>
        <fullName evidence="4">Response regulator</fullName>
    </submittedName>
</protein>
<comment type="caution">
    <text evidence="4">The sequence shown here is derived from an EMBL/GenBank/DDBJ whole genome shotgun (WGS) entry which is preliminary data.</text>
</comment>
<dbReference type="RefSeq" id="WP_215341687.1">
    <property type="nucleotide sequence ID" value="NZ_JAGSGD010000001.1"/>
</dbReference>
<feature type="modified residue" description="4-aspartylphosphate" evidence="1">
    <location>
        <position position="57"/>
    </location>
</feature>
<sequence>MRLEVLKILVVDDNHHMRMMLSEILRAVGLQNIYEAGDGAEALQQMRAHPIDIVLTDLAMEPLDGLDFVRLLRNSPDSPNPMIPVIMITGHSTMRRISEARDVGINEFLAKPLTTRGVLDRLQKVVDHPRPYVRTDDYFGPDRRRKVDPKYEGPLRRAADRQAAGPQARLPTKR</sequence>
<dbReference type="PANTHER" id="PTHR43228">
    <property type="entry name" value="TWO-COMPONENT RESPONSE REGULATOR"/>
    <property type="match status" value="1"/>
</dbReference>
<accession>A0A941HXI0</accession>
<evidence type="ECO:0000259" key="3">
    <source>
        <dbReference type="PROSITE" id="PS50110"/>
    </source>
</evidence>
<evidence type="ECO:0000256" key="1">
    <source>
        <dbReference type="PROSITE-ProRule" id="PRU00169"/>
    </source>
</evidence>
<dbReference type="Gene3D" id="3.40.50.2300">
    <property type="match status" value="1"/>
</dbReference>
<dbReference type="PANTHER" id="PTHR43228:SF1">
    <property type="entry name" value="TWO-COMPONENT RESPONSE REGULATOR ARR22"/>
    <property type="match status" value="1"/>
</dbReference>
<dbReference type="InterPro" id="IPR001789">
    <property type="entry name" value="Sig_transdc_resp-reg_receiver"/>
</dbReference>
<evidence type="ECO:0000313" key="4">
    <source>
        <dbReference type="EMBL" id="MBR7620943.1"/>
    </source>
</evidence>
<reference evidence="4" key="1">
    <citation type="submission" date="2021-04" db="EMBL/GenBank/DDBJ databases">
        <title>Draft genome assembly of strain Phenylobacterium sp. 20VBR1 using MiniION and Illumina platforms.</title>
        <authorList>
            <person name="Thomas F.A."/>
            <person name="Krishnan K.P."/>
            <person name="Sinha R.K."/>
        </authorList>
    </citation>
    <scope>NUCLEOTIDE SEQUENCE</scope>
    <source>
        <strain evidence="4">20VBR1</strain>
    </source>
</reference>
<feature type="region of interest" description="Disordered" evidence="2">
    <location>
        <begin position="136"/>
        <end position="174"/>
    </location>
</feature>
<dbReference type="Pfam" id="PF00072">
    <property type="entry name" value="Response_reg"/>
    <property type="match status" value="1"/>
</dbReference>
<evidence type="ECO:0000313" key="5">
    <source>
        <dbReference type="Proteomes" id="UP000622580"/>
    </source>
</evidence>
<dbReference type="PROSITE" id="PS50110">
    <property type="entry name" value="RESPONSE_REGULATORY"/>
    <property type="match status" value="1"/>
</dbReference>
<organism evidence="4 5">
    <name type="scientific">Phenylobacterium glaciei</name>
    <dbReference type="NCBI Taxonomy" id="2803784"/>
    <lineage>
        <taxon>Bacteria</taxon>
        <taxon>Pseudomonadati</taxon>
        <taxon>Pseudomonadota</taxon>
        <taxon>Alphaproteobacteria</taxon>
        <taxon>Caulobacterales</taxon>
        <taxon>Caulobacteraceae</taxon>
        <taxon>Phenylobacterium</taxon>
    </lineage>
</organism>
<feature type="domain" description="Response regulatory" evidence="3">
    <location>
        <begin position="7"/>
        <end position="126"/>
    </location>
</feature>
<proteinExistence type="predicted"/>
<dbReference type="InterPro" id="IPR011006">
    <property type="entry name" value="CheY-like_superfamily"/>
</dbReference>
<dbReference type="SUPFAM" id="SSF52172">
    <property type="entry name" value="CheY-like"/>
    <property type="match status" value="1"/>
</dbReference>
<dbReference type="CDD" id="cd17546">
    <property type="entry name" value="REC_hyHK_CKI1_RcsC-like"/>
    <property type="match status" value="1"/>
</dbReference>
<keyword evidence="5" id="KW-1185">Reference proteome</keyword>
<dbReference type="Proteomes" id="UP000622580">
    <property type="component" value="Unassembled WGS sequence"/>
</dbReference>
<evidence type="ECO:0000256" key="2">
    <source>
        <dbReference type="SAM" id="MobiDB-lite"/>
    </source>
</evidence>
<dbReference type="EMBL" id="JAGSGD010000001">
    <property type="protein sequence ID" value="MBR7620943.1"/>
    <property type="molecule type" value="Genomic_DNA"/>
</dbReference>
<dbReference type="AlphaFoldDB" id="A0A941HXI0"/>
<feature type="compositionally biased region" description="Basic and acidic residues" evidence="2">
    <location>
        <begin position="148"/>
        <end position="160"/>
    </location>
</feature>
<gene>
    <name evidence="4" type="ORF">JKL49_16230</name>
</gene>
<name>A0A941HXI0_9CAUL</name>
<dbReference type="GO" id="GO:0000160">
    <property type="term" value="P:phosphorelay signal transduction system"/>
    <property type="evidence" value="ECO:0007669"/>
    <property type="project" value="InterPro"/>
</dbReference>